<dbReference type="GO" id="GO:0015074">
    <property type="term" value="P:DNA integration"/>
    <property type="evidence" value="ECO:0007669"/>
    <property type="project" value="InterPro"/>
</dbReference>
<dbReference type="InterPro" id="IPR002104">
    <property type="entry name" value="Integrase_catalytic"/>
</dbReference>
<dbReference type="Gene3D" id="1.10.443.10">
    <property type="entry name" value="Intergrase catalytic core"/>
    <property type="match status" value="1"/>
</dbReference>
<evidence type="ECO:0000256" key="1">
    <source>
        <dbReference type="ARBA" id="ARBA00023172"/>
    </source>
</evidence>
<reference evidence="5" key="1">
    <citation type="submission" date="2019-08" db="EMBL/GenBank/DDBJ databases">
        <title>Limnoglobus roseus gen. nov., sp. nov., a novel freshwater planctomycete with a giant genome from the family Gemmataceae.</title>
        <authorList>
            <person name="Kulichevskaya I.S."/>
            <person name="Naumoff D.G."/>
            <person name="Miroshnikov K."/>
            <person name="Ivanova A."/>
            <person name="Philippov D.A."/>
            <person name="Hakobyan A."/>
            <person name="Rijpstra I.C."/>
            <person name="Sinninghe Damste J.S."/>
            <person name="Liesack W."/>
            <person name="Dedysh S.N."/>
        </authorList>
    </citation>
    <scope>NUCLEOTIDE SEQUENCE [LARGE SCALE GENOMIC DNA]</scope>
    <source>
        <strain evidence="5">PX52</strain>
    </source>
</reference>
<dbReference type="GO" id="GO:0003677">
    <property type="term" value="F:DNA binding"/>
    <property type="evidence" value="ECO:0007669"/>
    <property type="project" value="InterPro"/>
</dbReference>
<accession>A0A5C1AKE1</accession>
<evidence type="ECO:0000256" key="2">
    <source>
        <dbReference type="SAM" id="MobiDB-lite"/>
    </source>
</evidence>
<feature type="domain" description="Tyr recombinase" evidence="3">
    <location>
        <begin position="184"/>
        <end position="428"/>
    </location>
</feature>
<dbReference type="Pfam" id="PF00589">
    <property type="entry name" value="Phage_integrase"/>
    <property type="match status" value="1"/>
</dbReference>
<name>A0A5C1AKE1_9BACT</name>
<sequence length="431" mass="48394">MSTRRKPIPSYLPHTQSGRARAVWTDRLGVRRQKLLPGSFDSPESRTAFARLQLELEVSPCAIRTGTTVSEVLLAFLNFATGHYRRADGSTTNELDEYKMVARHARELYGTSPAQEFGPLALKSIRQKFIAAGWCRGFINQRVGRLRRIFKWAVGEELVPPAVYQALAAVAGLQRGRSNARESKPVGPVAPDVVAATLPHLNRHVRGLIEFQQLTGCRPGEACDVRQCDIDTSGKVWLYRPRQHKNTHRGKSRVVAIGPRAQVLVSAFFTPDAGAYLFSPAAAVAERNLRRASERKTPRYPSHMARNAKKRKASPQRRPAQKYNRGSYGTAIDRACDKAFPPPGELAQRIDETRSAWMARLTADQRSQLRRWQKEHRWHPNQLRHLFATQVRKEHGLEAAQVLLGHARADVTQIYAERNEELAASVATQVG</sequence>
<feature type="compositionally biased region" description="Basic residues" evidence="2">
    <location>
        <begin position="306"/>
        <end position="315"/>
    </location>
</feature>
<keyword evidence="5" id="KW-1185">Reference proteome</keyword>
<keyword evidence="1" id="KW-0233">DNA recombination</keyword>
<dbReference type="InterPro" id="IPR013762">
    <property type="entry name" value="Integrase-like_cat_sf"/>
</dbReference>
<evidence type="ECO:0000259" key="3">
    <source>
        <dbReference type="PROSITE" id="PS51898"/>
    </source>
</evidence>
<dbReference type="EMBL" id="CP042425">
    <property type="protein sequence ID" value="QEL19849.1"/>
    <property type="molecule type" value="Genomic_DNA"/>
</dbReference>
<dbReference type="InterPro" id="IPR050090">
    <property type="entry name" value="Tyrosine_recombinase_XerCD"/>
</dbReference>
<dbReference type="GO" id="GO:0006310">
    <property type="term" value="P:DNA recombination"/>
    <property type="evidence" value="ECO:0007669"/>
    <property type="project" value="UniProtKB-KW"/>
</dbReference>
<dbReference type="PROSITE" id="PS51898">
    <property type="entry name" value="TYR_RECOMBINASE"/>
    <property type="match status" value="1"/>
</dbReference>
<proteinExistence type="predicted"/>
<dbReference type="AlphaFoldDB" id="A0A5C1AKE1"/>
<evidence type="ECO:0000313" key="4">
    <source>
        <dbReference type="EMBL" id="QEL19849.1"/>
    </source>
</evidence>
<dbReference type="Proteomes" id="UP000324974">
    <property type="component" value="Chromosome"/>
</dbReference>
<dbReference type="KEGG" id="lrs:PX52LOC_06930"/>
<evidence type="ECO:0000313" key="5">
    <source>
        <dbReference type="Proteomes" id="UP000324974"/>
    </source>
</evidence>
<gene>
    <name evidence="4" type="ORF">PX52LOC_06930</name>
</gene>
<dbReference type="InterPro" id="IPR011010">
    <property type="entry name" value="DNA_brk_join_enz"/>
</dbReference>
<organism evidence="4 5">
    <name type="scientific">Limnoglobus roseus</name>
    <dbReference type="NCBI Taxonomy" id="2598579"/>
    <lineage>
        <taxon>Bacteria</taxon>
        <taxon>Pseudomonadati</taxon>
        <taxon>Planctomycetota</taxon>
        <taxon>Planctomycetia</taxon>
        <taxon>Gemmatales</taxon>
        <taxon>Gemmataceae</taxon>
        <taxon>Limnoglobus</taxon>
    </lineage>
</organism>
<protein>
    <submittedName>
        <fullName evidence="4">Site-specific integrase</fullName>
    </submittedName>
</protein>
<dbReference type="SUPFAM" id="SSF56349">
    <property type="entry name" value="DNA breaking-rejoining enzymes"/>
    <property type="match status" value="1"/>
</dbReference>
<dbReference type="PANTHER" id="PTHR30349:SF64">
    <property type="entry name" value="PROPHAGE INTEGRASE INTD-RELATED"/>
    <property type="match status" value="1"/>
</dbReference>
<feature type="region of interest" description="Disordered" evidence="2">
    <location>
        <begin position="290"/>
        <end position="325"/>
    </location>
</feature>
<dbReference type="PANTHER" id="PTHR30349">
    <property type="entry name" value="PHAGE INTEGRASE-RELATED"/>
    <property type="match status" value="1"/>
</dbReference>